<dbReference type="SUPFAM" id="SSF100950">
    <property type="entry name" value="NagB/RpiA/CoA transferase-like"/>
    <property type="match status" value="1"/>
</dbReference>
<evidence type="ECO:0000313" key="6">
    <source>
        <dbReference type="Proteomes" id="UP000503447"/>
    </source>
</evidence>
<dbReference type="InterPro" id="IPR036388">
    <property type="entry name" value="WH-like_DNA-bd_sf"/>
</dbReference>
<evidence type="ECO:0000259" key="4">
    <source>
        <dbReference type="PROSITE" id="PS51000"/>
    </source>
</evidence>
<dbReference type="PANTHER" id="PTHR30363:SF4">
    <property type="entry name" value="GLYCEROL-3-PHOSPHATE REGULON REPRESSOR"/>
    <property type="match status" value="1"/>
</dbReference>
<gene>
    <name evidence="5" type="ORF">FTUN_2874</name>
</gene>
<dbReference type="KEGG" id="ftj:FTUN_2874"/>
<proteinExistence type="predicted"/>
<feature type="domain" description="HTH deoR-type" evidence="4">
    <location>
        <begin position="3"/>
        <end position="58"/>
    </location>
</feature>
<organism evidence="5 6">
    <name type="scientific">Frigoriglobus tundricola</name>
    <dbReference type="NCBI Taxonomy" id="2774151"/>
    <lineage>
        <taxon>Bacteria</taxon>
        <taxon>Pseudomonadati</taxon>
        <taxon>Planctomycetota</taxon>
        <taxon>Planctomycetia</taxon>
        <taxon>Gemmatales</taxon>
        <taxon>Gemmataceae</taxon>
        <taxon>Frigoriglobus</taxon>
    </lineage>
</organism>
<evidence type="ECO:0000313" key="5">
    <source>
        <dbReference type="EMBL" id="QJW95327.1"/>
    </source>
</evidence>
<dbReference type="Pfam" id="PF08220">
    <property type="entry name" value="HTH_DeoR"/>
    <property type="match status" value="1"/>
</dbReference>
<dbReference type="InterPro" id="IPR037171">
    <property type="entry name" value="NagB/RpiA_transferase-like"/>
</dbReference>
<dbReference type="RefSeq" id="WP_171471130.1">
    <property type="nucleotide sequence ID" value="NZ_CP053452.2"/>
</dbReference>
<keyword evidence="3" id="KW-0804">Transcription</keyword>
<dbReference type="SUPFAM" id="SSF46785">
    <property type="entry name" value="Winged helix' DNA-binding domain"/>
    <property type="match status" value="1"/>
</dbReference>
<evidence type="ECO:0000256" key="2">
    <source>
        <dbReference type="ARBA" id="ARBA00023015"/>
    </source>
</evidence>
<evidence type="ECO:0000256" key="1">
    <source>
        <dbReference type="ARBA" id="ARBA00022491"/>
    </source>
</evidence>
<dbReference type="AlphaFoldDB" id="A0A6M5YMN7"/>
<name>A0A6M5YMN7_9BACT</name>
<keyword evidence="6" id="KW-1185">Reference proteome</keyword>
<dbReference type="SMART" id="SM01134">
    <property type="entry name" value="DeoRC"/>
    <property type="match status" value="1"/>
</dbReference>
<dbReference type="PANTHER" id="PTHR30363">
    <property type="entry name" value="HTH-TYPE TRANSCRIPTIONAL REGULATOR SRLR-RELATED"/>
    <property type="match status" value="1"/>
</dbReference>
<dbReference type="EMBL" id="CP053452">
    <property type="protein sequence ID" value="QJW95327.1"/>
    <property type="molecule type" value="Genomic_DNA"/>
</dbReference>
<dbReference type="InterPro" id="IPR036390">
    <property type="entry name" value="WH_DNA-bd_sf"/>
</dbReference>
<reference evidence="6" key="1">
    <citation type="submission" date="2020-05" db="EMBL/GenBank/DDBJ databases">
        <title>Frigoriglobus tundricola gen. nov., sp. nov., a psychrotolerant cellulolytic planctomycete of the family Gemmataceae with two divergent copies of 16S rRNA gene.</title>
        <authorList>
            <person name="Kulichevskaya I.S."/>
            <person name="Ivanova A.A."/>
            <person name="Naumoff D.G."/>
            <person name="Beletsky A.V."/>
            <person name="Rijpstra W.I.C."/>
            <person name="Sinninghe Damste J.S."/>
            <person name="Mardanov A.V."/>
            <person name="Ravin N.V."/>
            <person name="Dedysh S.N."/>
        </authorList>
    </citation>
    <scope>NUCLEOTIDE SEQUENCE [LARGE SCALE GENOMIC DNA]</scope>
    <source>
        <strain evidence="6">PL17</strain>
    </source>
</reference>
<dbReference type="Gene3D" id="1.10.10.10">
    <property type="entry name" value="Winged helix-like DNA-binding domain superfamily/Winged helix DNA-binding domain"/>
    <property type="match status" value="1"/>
</dbReference>
<dbReference type="InterPro" id="IPR014036">
    <property type="entry name" value="DeoR-like_C"/>
</dbReference>
<accession>A0A6M5YMN7</accession>
<dbReference type="SMART" id="SM00420">
    <property type="entry name" value="HTH_DEOR"/>
    <property type="match status" value="1"/>
</dbReference>
<dbReference type="InterPro" id="IPR001034">
    <property type="entry name" value="DeoR_HTH"/>
</dbReference>
<dbReference type="Proteomes" id="UP000503447">
    <property type="component" value="Chromosome"/>
</dbReference>
<dbReference type="PROSITE" id="PS51000">
    <property type="entry name" value="HTH_DEOR_2"/>
    <property type="match status" value="1"/>
</dbReference>
<evidence type="ECO:0000256" key="3">
    <source>
        <dbReference type="ARBA" id="ARBA00023163"/>
    </source>
</evidence>
<dbReference type="GO" id="GO:0003700">
    <property type="term" value="F:DNA-binding transcription factor activity"/>
    <property type="evidence" value="ECO:0007669"/>
    <property type="project" value="InterPro"/>
</dbReference>
<dbReference type="PRINTS" id="PR00037">
    <property type="entry name" value="HTHLACR"/>
</dbReference>
<protein>
    <recommendedName>
        <fullName evidence="4">HTH deoR-type domain-containing protein</fullName>
    </recommendedName>
</protein>
<dbReference type="InterPro" id="IPR050313">
    <property type="entry name" value="Carb_Metab_HTH_regulators"/>
</dbReference>
<sequence>MSPKERRKEIVELVDSGEPSTPAELATRFGVSEDSIRRDLRVLADRGLVRRVHGGALPRSPAAIPYGERVEQQPLVKQRIAARTADRLAALRAVCLDGGTTVLEVARRLPSEFRGTVVTVSLPVATELAARSGVEVVQLGGRVSGFSHTVIGSDVVDALRRYRFDVCVLGVCSLDPRAGLTVPDRDEAFVKAAMVERSASVVAVASRTKLGTAEPFLVAPASAVGTLVTDADPHEPLVEALMGMGVEVVCVPGE</sequence>
<dbReference type="Gene3D" id="3.40.50.1360">
    <property type="match status" value="1"/>
</dbReference>
<keyword evidence="2" id="KW-0805">Transcription regulation</keyword>
<dbReference type="Pfam" id="PF00455">
    <property type="entry name" value="DeoRC"/>
    <property type="match status" value="1"/>
</dbReference>
<keyword evidence="1" id="KW-0678">Repressor</keyword>